<evidence type="ECO:0000256" key="3">
    <source>
        <dbReference type="ARBA" id="ARBA00022475"/>
    </source>
</evidence>
<feature type="transmembrane region" description="Helical" evidence="7">
    <location>
        <begin position="106"/>
        <end position="129"/>
    </location>
</feature>
<dbReference type="GO" id="GO:0005886">
    <property type="term" value="C:plasma membrane"/>
    <property type="evidence" value="ECO:0007669"/>
    <property type="project" value="UniProtKB-SubCell"/>
</dbReference>
<feature type="transmembrane region" description="Helical" evidence="7">
    <location>
        <begin position="141"/>
        <end position="161"/>
    </location>
</feature>
<dbReference type="InterPro" id="IPR035906">
    <property type="entry name" value="MetI-like_sf"/>
</dbReference>
<comment type="caution">
    <text evidence="10">The sequence shown here is derived from an EMBL/GenBank/DDBJ whole genome shotgun (WGS) entry which is preliminary data.</text>
</comment>
<dbReference type="EMBL" id="BMMS01000017">
    <property type="protein sequence ID" value="GGO92057.1"/>
    <property type="molecule type" value="Genomic_DNA"/>
</dbReference>
<evidence type="ECO:0000313" key="10">
    <source>
        <dbReference type="EMBL" id="GGO92057.1"/>
    </source>
</evidence>
<dbReference type="InterPro" id="IPR000515">
    <property type="entry name" value="MetI-like"/>
</dbReference>
<evidence type="ECO:0000256" key="7">
    <source>
        <dbReference type="RuleBase" id="RU363032"/>
    </source>
</evidence>
<evidence type="ECO:0000313" key="11">
    <source>
        <dbReference type="Proteomes" id="UP000641932"/>
    </source>
</evidence>
<evidence type="ECO:0000256" key="2">
    <source>
        <dbReference type="ARBA" id="ARBA00022448"/>
    </source>
</evidence>
<feature type="transmembrane region" description="Helical" evidence="7">
    <location>
        <begin position="266"/>
        <end position="292"/>
    </location>
</feature>
<dbReference type="PANTHER" id="PTHR43386:SF25">
    <property type="entry name" value="PEPTIDE ABC TRANSPORTER PERMEASE PROTEIN"/>
    <property type="match status" value="1"/>
</dbReference>
<feature type="region of interest" description="Disordered" evidence="8">
    <location>
        <begin position="1"/>
        <end position="25"/>
    </location>
</feature>
<dbReference type="PROSITE" id="PS50928">
    <property type="entry name" value="ABC_TM1"/>
    <property type="match status" value="1"/>
</dbReference>
<dbReference type="Gene3D" id="1.10.3720.10">
    <property type="entry name" value="MetI-like"/>
    <property type="match status" value="1"/>
</dbReference>
<evidence type="ECO:0000256" key="6">
    <source>
        <dbReference type="ARBA" id="ARBA00023136"/>
    </source>
</evidence>
<feature type="transmembrane region" description="Helical" evidence="7">
    <location>
        <begin position="38"/>
        <end position="63"/>
    </location>
</feature>
<sequence length="304" mass="31825">MTVQTATSPAPGRRSAQPEPPPGRGRLLRTGLRHVRSWPLPFTVAAAFLALTTVAALLAPLIAPQDPQAIDLNASSAPPDGVHLLGTDQSGRDLLSRVLFGARTSLVAPLALLLCAAVIGVALGTLAAWRGGWTDALVSRVTDVMFAFPGLLFVVLIIAVFGDGLTTAVVALALAYSPVIAKYTRSIALSERAKPYIDAYRVQGVSGFSICVRHLLPNLAAALLGYLVLMFGEVLMGMTTLSYLGFGAQPPSSEWGLMVKEGQAAIVQGALWPALVPGTAIALTVVAFNIVGVRVSDRLGARER</sequence>
<accession>A0A917ZUA1</accession>
<evidence type="ECO:0000259" key="9">
    <source>
        <dbReference type="PROSITE" id="PS50928"/>
    </source>
</evidence>
<dbReference type="PANTHER" id="PTHR43386">
    <property type="entry name" value="OLIGOPEPTIDE TRANSPORT SYSTEM PERMEASE PROTEIN APPC"/>
    <property type="match status" value="1"/>
</dbReference>
<keyword evidence="2 7" id="KW-0813">Transport</keyword>
<evidence type="ECO:0000256" key="1">
    <source>
        <dbReference type="ARBA" id="ARBA00004651"/>
    </source>
</evidence>
<keyword evidence="5 7" id="KW-1133">Transmembrane helix</keyword>
<reference evidence="10" key="2">
    <citation type="submission" date="2020-09" db="EMBL/GenBank/DDBJ databases">
        <authorList>
            <person name="Sun Q."/>
            <person name="Zhou Y."/>
        </authorList>
    </citation>
    <scope>NUCLEOTIDE SEQUENCE</scope>
    <source>
        <strain evidence="10">CGMCC 4.7201</strain>
    </source>
</reference>
<keyword evidence="11" id="KW-1185">Reference proteome</keyword>
<comment type="similarity">
    <text evidence="7">Belongs to the binding-protein-dependent transport system permease family.</text>
</comment>
<dbReference type="InterPro" id="IPR050366">
    <property type="entry name" value="BP-dependent_transpt_permease"/>
</dbReference>
<keyword evidence="6 7" id="KW-0472">Membrane</keyword>
<comment type="subcellular location">
    <subcellularLocation>
        <location evidence="1 7">Cell membrane</location>
        <topology evidence="1 7">Multi-pass membrane protein</topology>
    </subcellularLocation>
</comment>
<evidence type="ECO:0000256" key="5">
    <source>
        <dbReference type="ARBA" id="ARBA00022989"/>
    </source>
</evidence>
<dbReference type="SUPFAM" id="SSF161098">
    <property type="entry name" value="MetI-like"/>
    <property type="match status" value="1"/>
</dbReference>
<protein>
    <submittedName>
        <fullName evidence="10">ABC transporter permease</fullName>
    </submittedName>
</protein>
<dbReference type="AlphaFoldDB" id="A0A917ZUA1"/>
<keyword evidence="4 7" id="KW-0812">Transmembrane</keyword>
<name>A0A917ZUA1_9ACTN</name>
<feature type="domain" description="ABC transmembrane type-1" evidence="9">
    <location>
        <begin position="102"/>
        <end position="292"/>
    </location>
</feature>
<keyword evidence="3" id="KW-1003">Cell membrane</keyword>
<dbReference type="Pfam" id="PF00528">
    <property type="entry name" value="BPD_transp_1"/>
    <property type="match status" value="1"/>
</dbReference>
<gene>
    <name evidence="10" type="ORF">GCM10012280_41370</name>
</gene>
<dbReference type="CDD" id="cd06261">
    <property type="entry name" value="TM_PBP2"/>
    <property type="match status" value="1"/>
</dbReference>
<organism evidence="10 11">
    <name type="scientific">Wenjunlia tyrosinilytica</name>
    <dbReference type="NCBI Taxonomy" id="1544741"/>
    <lineage>
        <taxon>Bacteria</taxon>
        <taxon>Bacillati</taxon>
        <taxon>Actinomycetota</taxon>
        <taxon>Actinomycetes</taxon>
        <taxon>Kitasatosporales</taxon>
        <taxon>Streptomycetaceae</taxon>
        <taxon>Wenjunlia</taxon>
    </lineage>
</organism>
<dbReference type="GO" id="GO:0055085">
    <property type="term" value="P:transmembrane transport"/>
    <property type="evidence" value="ECO:0007669"/>
    <property type="project" value="InterPro"/>
</dbReference>
<dbReference type="RefSeq" id="WP_189133222.1">
    <property type="nucleotide sequence ID" value="NZ_BMMS01000017.1"/>
</dbReference>
<evidence type="ECO:0000256" key="8">
    <source>
        <dbReference type="SAM" id="MobiDB-lite"/>
    </source>
</evidence>
<feature type="transmembrane region" description="Helical" evidence="7">
    <location>
        <begin position="223"/>
        <end position="246"/>
    </location>
</feature>
<proteinExistence type="inferred from homology"/>
<evidence type="ECO:0000256" key="4">
    <source>
        <dbReference type="ARBA" id="ARBA00022692"/>
    </source>
</evidence>
<dbReference type="Proteomes" id="UP000641932">
    <property type="component" value="Unassembled WGS sequence"/>
</dbReference>
<reference evidence="10" key="1">
    <citation type="journal article" date="2014" name="Int. J. Syst. Evol. Microbiol.">
        <title>Complete genome sequence of Corynebacterium casei LMG S-19264T (=DSM 44701T), isolated from a smear-ripened cheese.</title>
        <authorList>
            <consortium name="US DOE Joint Genome Institute (JGI-PGF)"/>
            <person name="Walter F."/>
            <person name="Albersmeier A."/>
            <person name="Kalinowski J."/>
            <person name="Ruckert C."/>
        </authorList>
    </citation>
    <scope>NUCLEOTIDE SEQUENCE</scope>
    <source>
        <strain evidence="10">CGMCC 4.7201</strain>
    </source>
</reference>